<protein>
    <recommendedName>
        <fullName evidence="3">F-box domain-containing protein</fullName>
    </recommendedName>
</protein>
<evidence type="ECO:0008006" key="3">
    <source>
        <dbReference type="Google" id="ProtNLM"/>
    </source>
</evidence>
<dbReference type="AlphaFoldDB" id="K5WIL0"/>
<evidence type="ECO:0000313" key="1">
    <source>
        <dbReference type="EMBL" id="EKM58944.1"/>
    </source>
</evidence>
<dbReference type="InParanoid" id="K5WIL0"/>
<dbReference type="OrthoDB" id="2751365at2759"/>
<dbReference type="SUPFAM" id="SSF52058">
    <property type="entry name" value="L domain-like"/>
    <property type="match status" value="1"/>
</dbReference>
<name>K5WIL0_PHACS</name>
<reference evidence="1 2" key="1">
    <citation type="journal article" date="2012" name="BMC Genomics">
        <title>Comparative genomics of the white-rot fungi, Phanerochaete carnosa and P. chrysosporium, to elucidate the genetic basis of the distinct wood types they colonize.</title>
        <authorList>
            <person name="Suzuki H."/>
            <person name="MacDonald J."/>
            <person name="Syed K."/>
            <person name="Salamov A."/>
            <person name="Hori C."/>
            <person name="Aerts A."/>
            <person name="Henrissat B."/>
            <person name="Wiebenga A."/>
            <person name="vanKuyk P.A."/>
            <person name="Barry K."/>
            <person name="Lindquist E."/>
            <person name="LaButti K."/>
            <person name="Lapidus A."/>
            <person name="Lucas S."/>
            <person name="Coutinho P."/>
            <person name="Gong Y."/>
            <person name="Samejima M."/>
            <person name="Mahadevan R."/>
            <person name="Abou-Zaid M."/>
            <person name="de Vries R.P."/>
            <person name="Igarashi K."/>
            <person name="Yadav J.S."/>
            <person name="Grigoriev I.V."/>
            <person name="Master E.R."/>
        </authorList>
    </citation>
    <scope>NUCLEOTIDE SEQUENCE [LARGE SCALE GENOMIC DNA]</scope>
    <source>
        <strain evidence="1 2">HHB-10118-sp</strain>
    </source>
</reference>
<dbReference type="GeneID" id="18909990"/>
<organism evidence="1 2">
    <name type="scientific">Phanerochaete carnosa (strain HHB-10118-sp)</name>
    <name type="common">White-rot fungus</name>
    <name type="synonym">Peniophora carnosa</name>
    <dbReference type="NCBI Taxonomy" id="650164"/>
    <lineage>
        <taxon>Eukaryota</taxon>
        <taxon>Fungi</taxon>
        <taxon>Dikarya</taxon>
        <taxon>Basidiomycota</taxon>
        <taxon>Agaricomycotina</taxon>
        <taxon>Agaricomycetes</taxon>
        <taxon>Polyporales</taxon>
        <taxon>Phanerochaetaceae</taxon>
        <taxon>Phanerochaete</taxon>
    </lineage>
</organism>
<proteinExistence type="predicted"/>
<keyword evidence="2" id="KW-1185">Reference proteome</keyword>
<accession>K5WIL0</accession>
<dbReference type="RefSeq" id="XP_007391531.1">
    <property type="nucleotide sequence ID" value="XM_007391469.1"/>
</dbReference>
<dbReference type="HOGENOM" id="CLU_021164_0_2_1"/>
<dbReference type="Proteomes" id="UP000008370">
    <property type="component" value="Unassembled WGS sequence"/>
</dbReference>
<dbReference type="KEGG" id="pco:PHACADRAFT_180989"/>
<dbReference type="InterPro" id="IPR032675">
    <property type="entry name" value="LRR_dom_sf"/>
</dbReference>
<evidence type="ECO:0000313" key="2">
    <source>
        <dbReference type="Proteomes" id="UP000008370"/>
    </source>
</evidence>
<gene>
    <name evidence="1" type="ORF">PHACADRAFT_180989</name>
</gene>
<sequence length="508" mass="56801">MHRCLREHEILREIIANVPSVKPQMLDGFIGYYWRDKISKSERPTYAALARVCRAFCEPATDALWRTIHVESLKRFFATLPDASDAALQRTSVRIAVDDTSQAYHSPGELHWARFLRNTARLHTIRVNNPRMATLFPNLRTLEVYSLSWELAACLPIFLSASVVECHITSSTEDPVEVDTLVSQLVRLCPNLQVLSGHTRAFTSETTFLLLGLQNLTSVVCEDGLPPSTAIHLSQKPQLCSLRVTTLVDLTAVFVSIETATRMLHLIEPTSLRELSLRLDGESESHALANLLHAVSRHSTLSRLELSGDPLVSGPPVPLLSIGQLDRLERPRVFILGVAVTKDDIPALCRTLPSLKKLYISRSRCSSASEDIRLPLDVLDLFARYMPRLESLKLDLKSLSLRGTEPPRNRSTRHIVLTFHHNVIEEGAKPGLVATYIAAIYPKCGFPAMGLTDMLIPDVDEKDPAARIDFWFKVNDLVPLFVRARADERQRFGSTGVTEQAEVSNHLS</sequence>
<dbReference type="EMBL" id="JH930469">
    <property type="protein sequence ID" value="EKM58944.1"/>
    <property type="molecule type" value="Genomic_DNA"/>
</dbReference>
<dbReference type="Gene3D" id="3.80.10.10">
    <property type="entry name" value="Ribonuclease Inhibitor"/>
    <property type="match status" value="1"/>
</dbReference>